<keyword evidence="8" id="KW-1133">Transmembrane helix</keyword>
<evidence type="ECO:0000256" key="11">
    <source>
        <dbReference type="ARBA" id="ARBA00023033"/>
    </source>
</evidence>
<evidence type="ECO:0000256" key="12">
    <source>
        <dbReference type="ARBA" id="ARBA00023136"/>
    </source>
</evidence>
<dbReference type="Gene3D" id="1.10.630.10">
    <property type="entry name" value="Cytochrome P450"/>
    <property type="match status" value="1"/>
</dbReference>
<dbReference type="PRINTS" id="PR00385">
    <property type="entry name" value="P450"/>
</dbReference>
<keyword evidence="13" id="KW-0325">Glycoprotein</keyword>
<evidence type="ECO:0000313" key="15">
    <source>
        <dbReference type="Proteomes" id="UP001498398"/>
    </source>
</evidence>
<evidence type="ECO:0000256" key="6">
    <source>
        <dbReference type="ARBA" id="ARBA00022692"/>
    </source>
</evidence>
<evidence type="ECO:0000256" key="8">
    <source>
        <dbReference type="ARBA" id="ARBA00022989"/>
    </source>
</evidence>
<dbReference type="PANTHER" id="PTHR46300">
    <property type="entry name" value="P450, PUTATIVE (EUROFUNG)-RELATED-RELATED"/>
    <property type="match status" value="1"/>
</dbReference>
<evidence type="ECO:0008006" key="16">
    <source>
        <dbReference type="Google" id="ProtNLM"/>
    </source>
</evidence>
<organism evidence="14 15">
    <name type="scientific">Marasmiellus scandens</name>
    <dbReference type="NCBI Taxonomy" id="2682957"/>
    <lineage>
        <taxon>Eukaryota</taxon>
        <taxon>Fungi</taxon>
        <taxon>Dikarya</taxon>
        <taxon>Basidiomycota</taxon>
        <taxon>Agaricomycotina</taxon>
        <taxon>Agaricomycetes</taxon>
        <taxon>Agaricomycetidae</taxon>
        <taxon>Agaricales</taxon>
        <taxon>Marasmiineae</taxon>
        <taxon>Omphalotaceae</taxon>
        <taxon>Marasmiellus</taxon>
    </lineage>
</organism>
<evidence type="ECO:0000256" key="9">
    <source>
        <dbReference type="ARBA" id="ARBA00023002"/>
    </source>
</evidence>
<comment type="pathway">
    <text evidence="3">Secondary metabolite biosynthesis.</text>
</comment>
<keyword evidence="7" id="KW-0479">Metal-binding</keyword>
<comment type="similarity">
    <text evidence="4">Belongs to the cytochrome P450 family.</text>
</comment>
<evidence type="ECO:0000256" key="3">
    <source>
        <dbReference type="ARBA" id="ARBA00005179"/>
    </source>
</evidence>
<keyword evidence="6" id="KW-0812">Transmembrane</keyword>
<evidence type="ECO:0000313" key="14">
    <source>
        <dbReference type="EMBL" id="KAK7470064.1"/>
    </source>
</evidence>
<keyword evidence="11" id="KW-0503">Monooxygenase</keyword>
<evidence type="ECO:0000256" key="13">
    <source>
        <dbReference type="ARBA" id="ARBA00023180"/>
    </source>
</evidence>
<keyword evidence="15" id="KW-1185">Reference proteome</keyword>
<dbReference type="InterPro" id="IPR036396">
    <property type="entry name" value="Cyt_P450_sf"/>
</dbReference>
<dbReference type="InterPro" id="IPR001128">
    <property type="entry name" value="Cyt_P450"/>
</dbReference>
<dbReference type="PANTHER" id="PTHR46300:SF2">
    <property type="entry name" value="CYTOCHROME P450 MONOOXYGENASE ALNH-RELATED"/>
    <property type="match status" value="1"/>
</dbReference>
<sequence length="332" mass="37773">MDEFADSLGEAALPGAHLVEIFPTLQYLPRFLSKWRRDAEEQFKKFDLKFEEMFLRVKNEVLSGHEHSASFCSDLVENRASHKMSDQECSWLSGALYGAGHETTTTTISWFLFSMILYPVYQQKAQEELDRVVGNSRLPSFADFKHLPYIRAIVKEVLRWRPALPLAVPHISTEDDYYNGYFIPKGSAIVPVVLSLNHDPEIYGQDADQFNPGRYLNEDGNLKDETNEGHYTYGFGARNCAGRHVANNTLFIEIATILWTMRLEAAKDSNGNVIKPDVNAEEDTGIFSRPPSFEFVATARFTDAEALIQQSRDEIMDEVLSRISVTNVDEER</sequence>
<comment type="subcellular location">
    <subcellularLocation>
        <location evidence="2">Membrane</location>
        <topology evidence="2">Single-pass membrane protein</topology>
    </subcellularLocation>
</comment>
<keyword evidence="5" id="KW-0349">Heme</keyword>
<dbReference type="InterPro" id="IPR002401">
    <property type="entry name" value="Cyt_P450_E_grp-I"/>
</dbReference>
<evidence type="ECO:0000256" key="1">
    <source>
        <dbReference type="ARBA" id="ARBA00001971"/>
    </source>
</evidence>
<evidence type="ECO:0000256" key="7">
    <source>
        <dbReference type="ARBA" id="ARBA00022723"/>
    </source>
</evidence>
<evidence type="ECO:0000256" key="5">
    <source>
        <dbReference type="ARBA" id="ARBA00022617"/>
    </source>
</evidence>
<name>A0ABR1JZE8_9AGAR</name>
<keyword evidence="9" id="KW-0560">Oxidoreductase</keyword>
<proteinExistence type="inferred from homology"/>
<dbReference type="Proteomes" id="UP001498398">
    <property type="component" value="Unassembled WGS sequence"/>
</dbReference>
<dbReference type="SUPFAM" id="SSF48264">
    <property type="entry name" value="Cytochrome P450"/>
    <property type="match status" value="1"/>
</dbReference>
<dbReference type="InterPro" id="IPR050364">
    <property type="entry name" value="Cytochrome_P450_fung"/>
</dbReference>
<reference evidence="14 15" key="1">
    <citation type="submission" date="2024-01" db="EMBL/GenBank/DDBJ databases">
        <title>A draft genome for the cacao thread blight pathogen Marasmiellus scandens.</title>
        <authorList>
            <person name="Baruah I.K."/>
            <person name="Leung J."/>
            <person name="Bukari Y."/>
            <person name="Amoako-Attah I."/>
            <person name="Meinhardt L.W."/>
            <person name="Bailey B.A."/>
            <person name="Cohen S.P."/>
        </authorList>
    </citation>
    <scope>NUCLEOTIDE SEQUENCE [LARGE SCALE GENOMIC DNA]</scope>
    <source>
        <strain evidence="14 15">GH-19</strain>
    </source>
</reference>
<gene>
    <name evidence="14" type="ORF">VKT23_001502</name>
</gene>
<evidence type="ECO:0000256" key="4">
    <source>
        <dbReference type="ARBA" id="ARBA00010617"/>
    </source>
</evidence>
<keyword evidence="10" id="KW-0408">Iron</keyword>
<dbReference type="PRINTS" id="PR00463">
    <property type="entry name" value="EP450I"/>
</dbReference>
<protein>
    <recommendedName>
        <fullName evidence="16">Cytochrome P450</fullName>
    </recommendedName>
</protein>
<comment type="cofactor">
    <cofactor evidence="1">
        <name>heme</name>
        <dbReference type="ChEBI" id="CHEBI:30413"/>
    </cofactor>
</comment>
<dbReference type="Pfam" id="PF00067">
    <property type="entry name" value="p450"/>
    <property type="match status" value="1"/>
</dbReference>
<comment type="caution">
    <text evidence="14">The sequence shown here is derived from an EMBL/GenBank/DDBJ whole genome shotgun (WGS) entry which is preliminary data.</text>
</comment>
<keyword evidence="12" id="KW-0472">Membrane</keyword>
<evidence type="ECO:0000256" key="2">
    <source>
        <dbReference type="ARBA" id="ARBA00004167"/>
    </source>
</evidence>
<accession>A0ABR1JZE8</accession>
<evidence type="ECO:0000256" key="10">
    <source>
        <dbReference type="ARBA" id="ARBA00023004"/>
    </source>
</evidence>
<dbReference type="EMBL" id="JBANRG010000002">
    <property type="protein sequence ID" value="KAK7470064.1"/>
    <property type="molecule type" value="Genomic_DNA"/>
</dbReference>